<dbReference type="EC" id="2.1.1.72" evidence="1"/>
<dbReference type="Gene3D" id="3.40.50.150">
    <property type="entry name" value="Vaccinia Virus protein VP39"/>
    <property type="match status" value="1"/>
</dbReference>
<keyword evidence="8" id="KW-1185">Reference proteome</keyword>
<evidence type="ECO:0000256" key="2">
    <source>
        <dbReference type="ARBA" id="ARBA00022603"/>
    </source>
</evidence>
<dbReference type="Proteomes" id="UP000502508">
    <property type="component" value="Chromosome"/>
</dbReference>
<dbReference type="InterPro" id="IPR011639">
    <property type="entry name" value="MethylTrfase_TaqI-like_dom"/>
</dbReference>
<keyword evidence="4" id="KW-0949">S-adenosyl-L-methionine</keyword>
<dbReference type="GO" id="GO:0009307">
    <property type="term" value="P:DNA restriction-modification system"/>
    <property type="evidence" value="ECO:0007669"/>
    <property type="project" value="UniProtKB-KW"/>
</dbReference>
<dbReference type="InterPro" id="IPR050953">
    <property type="entry name" value="N4_N6_ade-DNA_methylase"/>
</dbReference>
<dbReference type="PROSITE" id="PS00092">
    <property type="entry name" value="N6_MTASE"/>
    <property type="match status" value="1"/>
</dbReference>
<name>A0A6F8Y5E9_9ACTN</name>
<dbReference type="KEGG" id="pfla:Pflav_077250"/>
<keyword evidence="7" id="KW-0378">Hydrolase</keyword>
<dbReference type="GO" id="GO:0009007">
    <property type="term" value="F:site-specific DNA-methyltransferase (adenine-specific) activity"/>
    <property type="evidence" value="ECO:0007669"/>
    <property type="project" value="UniProtKB-EC"/>
</dbReference>
<evidence type="ECO:0000256" key="1">
    <source>
        <dbReference type="ARBA" id="ARBA00011900"/>
    </source>
</evidence>
<evidence type="ECO:0000259" key="6">
    <source>
        <dbReference type="Pfam" id="PF07669"/>
    </source>
</evidence>
<dbReference type="GO" id="GO:0003677">
    <property type="term" value="F:DNA binding"/>
    <property type="evidence" value="ECO:0007669"/>
    <property type="project" value="InterPro"/>
</dbReference>
<evidence type="ECO:0000256" key="4">
    <source>
        <dbReference type="ARBA" id="ARBA00022691"/>
    </source>
</evidence>
<gene>
    <name evidence="7" type="ORF">Pflav_077250</name>
</gene>
<evidence type="ECO:0000313" key="7">
    <source>
        <dbReference type="EMBL" id="BCB81315.1"/>
    </source>
</evidence>
<keyword evidence="2 7" id="KW-0489">Methyltransferase</keyword>
<keyword evidence="3 7" id="KW-0808">Transferase</keyword>
<dbReference type="InterPro" id="IPR029063">
    <property type="entry name" value="SAM-dependent_MTases_sf"/>
</dbReference>
<feature type="domain" description="Type II methyltransferase M.TaqI-like" evidence="6">
    <location>
        <begin position="404"/>
        <end position="588"/>
    </location>
</feature>
<protein>
    <recommendedName>
        <fullName evidence="1">site-specific DNA-methyltransferase (adenine-specific)</fullName>
        <ecNumber evidence="1">2.1.1.72</ecNumber>
    </recommendedName>
</protein>
<dbReference type="SUPFAM" id="SSF53335">
    <property type="entry name" value="S-adenosyl-L-methionine-dependent methyltransferases"/>
    <property type="match status" value="1"/>
</dbReference>
<organism evidence="7 8">
    <name type="scientific">Phytohabitans flavus</name>
    <dbReference type="NCBI Taxonomy" id="1076124"/>
    <lineage>
        <taxon>Bacteria</taxon>
        <taxon>Bacillati</taxon>
        <taxon>Actinomycetota</taxon>
        <taxon>Actinomycetes</taxon>
        <taxon>Micromonosporales</taxon>
        <taxon>Micromonosporaceae</taxon>
    </lineage>
</organism>
<reference evidence="7 8" key="1">
    <citation type="submission" date="2020-03" db="EMBL/GenBank/DDBJ databases">
        <title>Whole genome shotgun sequence of Phytohabitans flavus NBRC 107702.</title>
        <authorList>
            <person name="Komaki H."/>
            <person name="Tamura T."/>
        </authorList>
    </citation>
    <scope>NUCLEOTIDE SEQUENCE [LARGE SCALE GENOMIC DNA]</scope>
    <source>
        <strain evidence="7 8">NBRC 107702</strain>
    </source>
</reference>
<sequence>MNTTSGSRLLDAVYEGLDYQRGRLLQATPSPGAAVSVEDWVDVGDWLLLASRMGADRLFFVEEDPVLVFTALPDNASLHQIVEAYKQAWCLTGPRYLFLATGDEVRVYSLSQPPPKDLSAWVRFEPLRIVTSSVQIVEVLREFQRDQIESGQIFLNAEGAGRGRADATLLRDISAASQRLVETGLDLRTAHGLIERLILVRYLEDRGVITSEYLKEVAGGRKRWNRLLDRDVERPNLGTPSVFLRVLSDIRLTNAVFARLERDFNGDLFALTDHEQVVIQQRHLDVAQRLLSGGTDTEDVLFLWAYDFSVVPTSLISNMYEQFYHDEINPDKATGTHYTPAELVQFALAQTLTPETLRRTPRVIDPACGSGAFLVEAYRYLVRFSASVAARSLTPAELRRILVEQVAGIDTNPEAIRLAAFSLYVAFLNYQTPQDIRLAGPLPRLVWSGASDSPGSLVIVDAFTRSRAKGGDGQGTLVSFERDALPWPDGHFDVVIGNPPWTEPPSKRNPVLERWLSDGGFSVGERNPSQAFMWRSLALLKPDGVGTLLVGATAFLNSRGPSRIFLGSWLDHVRLRILVNFTDVRGVFFSRAVAPFYLVSFTPGKAINSKDTDESPVEYYSARPSSVLDRTHSMAFARLDRRLVIQRSLREKPYIWKVYGWGNHNDAALMTRLDSEQTLADLVPLSHKPGYGYQRGLKAPSAALRGLRSLRTFKPWGVLEDSWFESKPSGVKRDPSDEIYRGQRIVVTQGVKAGFGPLARLATEDFSFRHIIYALPLRGVPPWVAKVVLATLLSSLGRYRLFMLSGSWGVWHDCVYIEDVLRLPIRLPKEGTSEFSVWSQRLTSLRKQPTSRWRTGFSH</sequence>
<dbReference type="PANTHER" id="PTHR33841">
    <property type="entry name" value="DNA METHYLTRANSFERASE YEEA-RELATED"/>
    <property type="match status" value="1"/>
</dbReference>
<dbReference type="REBASE" id="396373">
    <property type="entry name" value="Pfl107702ORF77250P"/>
</dbReference>
<dbReference type="Pfam" id="PF07669">
    <property type="entry name" value="Eco57I"/>
    <property type="match status" value="1"/>
</dbReference>
<reference evidence="7 8" key="2">
    <citation type="submission" date="2020-03" db="EMBL/GenBank/DDBJ databases">
        <authorList>
            <person name="Ichikawa N."/>
            <person name="Kimura A."/>
            <person name="Kitahashi Y."/>
            <person name="Uohara A."/>
        </authorList>
    </citation>
    <scope>NUCLEOTIDE SEQUENCE [LARGE SCALE GENOMIC DNA]</scope>
    <source>
        <strain evidence="7 8">NBRC 107702</strain>
    </source>
</reference>
<dbReference type="PRINTS" id="PR00507">
    <property type="entry name" value="N12N6MTFRASE"/>
</dbReference>
<comment type="catalytic activity">
    <reaction evidence="5">
        <text>a 2'-deoxyadenosine in DNA + S-adenosyl-L-methionine = an N(6)-methyl-2'-deoxyadenosine in DNA + S-adenosyl-L-homocysteine + H(+)</text>
        <dbReference type="Rhea" id="RHEA:15197"/>
        <dbReference type="Rhea" id="RHEA-COMP:12418"/>
        <dbReference type="Rhea" id="RHEA-COMP:12419"/>
        <dbReference type="ChEBI" id="CHEBI:15378"/>
        <dbReference type="ChEBI" id="CHEBI:57856"/>
        <dbReference type="ChEBI" id="CHEBI:59789"/>
        <dbReference type="ChEBI" id="CHEBI:90615"/>
        <dbReference type="ChEBI" id="CHEBI:90616"/>
        <dbReference type="EC" id="2.1.1.72"/>
    </reaction>
</comment>
<accession>A0A6F8Y5E9</accession>
<keyword evidence="7" id="KW-0540">Nuclease</keyword>
<dbReference type="GO" id="GO:0032259">
    <property type="term" value="P:methylation"/>
    <property type="evidence" value="ECO:0007669"/>
    <property type="project" value="UniProtKB-KW"/>
</dbReference>
<dbReference type="PANTHER" id="PTHR33841:SF1">
    <property type="entry name" value="DNA METHYLTRANSFERASE A"/>
    <property type="match status" value="1"/>
</dbReference>
<keyword evidence="7" id="KW-0255">Endonuclease</keyword>
<dbReference type="GO" id="GO:0004519">
    <property type="term" value="F:endonuclease activity"/>
    <property type="evidence" value="ECO:0007669"/>
    <property type="project" value="UniProtKB-KW"/>
</dbReference>
<dbReference type="AlphaFoldDB" id="A0A6F8Y5E9"/>
<evidence type="ECO:0000256" key="5">
    <source>
        <dbReference type="ARBA" id="ARBA00047942"/>
    </source>
</evidence>
<evidence type="ECO:0000313" key="8">
    <source>
        <dbReference type="Proteomes" id="UP000502508"/>
    </source>
</evidence>
<proteinExistence type="predicted"/>
<dbReference type="InterPro" id="IPR002052">
    <property type="entry name" value="DNA_methylase_N6_adenine_CS"/>
</dbReference>
<evidence type="ECO:0000256" key="3">
    <source>
        <dbReference type="ARBA" id="ARBA00022679"/>
    </source>
</evidence>
<dbReference type="EMBL" id="AP022870">
    <property type="protein sequence ID" value="BCB81315.1"/>
    <property type="molecule type" value="Genomic_DNA"/>
</dbReference>
<dbReference type="GO" id="GO:0008170">
    <property type="term" value="F:N-methyltransferase activity"/>
    <property type="evidence" value="ECO:0007669"/>
    <property type="project" value="InterPro"/>
</dbReference>